<dbReference type="InterPro" id="IPR001811">
    <property type="entry name" value="Chemokine_IL8-like_dom"/>
</dbReference>
<dbReference type="Bgee" id="ENSCJAG00000040848">
    <property type="expression patterns" value="Expressed in liver and 6 other cell types or tissues"/>
</dbReference>
<evidence type="ECO:0000256" key="7">
    <source>
        <dbReference type="RuleBase" id="RU361150"/>
    </source>
</evidence>
<evidence type="ECO:0000256" key="2">
    <source>
        <dbReference type="ARBA" id="ARBA00010868"/>
    </source>
</evidence>
<keyword evidence="4 7" id="KW-0964">Secreted</keyword>
<dbReference type="InterPro" id="IPR000827">
    <property type="entry name" value="Chemokine_CC_CS"/>
</dbReference>
<dbReference type="GO" id="GO:0008009">
    <property type="term" value="F:chemokine activity"/>
    <property type="evidence" value="ECO:0007669"/>
    <property type="project" value="InterPro"/>
</dbReference>
<dbReference type="InterPro" id="IPR039809">
    <property type="entry name" value="Chemokine_b/g/d"/>
</dbReference>
<dbReference type="PANTHER" id="PTHR12015">
    <property type="entry name" value="SMALL INDUCIBLE CYTOKINE A"/>
    <property type="match status" value="1"/>
</dbReference>
<name>A0A2R8MT57_CALJA</name>
<dbReference type="Pfam" id="PF00048">
    <property type="entry name" value="IL8"/>
    <property type="match status" value="1"/>
</dbReference>
<dbReference type="Gene3D" id="2.40.50.40">
    <property type="match status" value="1"/>
</dbReference>
<proteinExistence type="inferred from homology"/>
<protein>
    <recommendedName>
        <fullName evidence="7">C-C motif chemokine</fullName>
    </recommendedName>
</protein>
<evidence type="ECO:0000313" key="10">
    <source>
        <dbReference type="Proteomes" id="UP000008225"/>
    </source>
</evidence>
<dbReference type="GO" id="GO:0005615">
    <property type="term" value="C:extracellular space"/>
    <property type="evidence" value="ECO:0007669"/>
    <property type="project" value="UniProtKB-KW"/>
</dbReference>
<feature type="chain" id="PRO_5023977422" description="C-C motif chemokine" evidence="7">
    <location>
        <begin position="24"/>
        <end position="116"/>
    </location>
</feature>
<dbReference type="SUPFAM" id="SSF54117">
    <property type="entry name" value="Interleukin 8-like chemokines"/>
    <property type="match status" value="1"/>
</dbReference>
<keyword evidence="10" id="KW-1185">Reference proteome</keyword>
<evidence type="ECO:0000256" key="5">
    <source>
        <dbReference type="ARBA" id="ARBA00022729"/>
    </source>
</evidence>
<dbReference type="CDD" id="cd00272">
    <property type="entry name" value="Chemokine_CC"/>
    <property type="match status" value="1"/>
</dbReference>
<dbReference type="SMART" id="SM00199">
    <property type="entry name" value="SCY"/>
    <property type="match status" value="1"/>
</dbReference>
<dbReference type="GO" id="GO:0030335">
    <property type="term" value="P:positive regulation of cell migration"/>
    <property type="evidence" value="ECO:0007669"/>
    <property type="project" value="TreeGrafter"/>
</dbReference>
<evidence type="ECO:0000256" key="3">
    <source>
        <dbReference type="ARBA" id="ARBA00022514"/>
    </source>
</evidence>
<dbReference type="FunCoup" id="A0A2R8MT57">
    <property type="interactions" value="518"/>
</dbReference>
<dbReference type="Ensembl" id="ENSCJAT00000075479.3">
    <property type="protein sequence ID" value="ENSCJAP00000064605.2"/>
    <property type="gene ID" value="ENSCJAG00000015050.5"/>
</dbReference>
<organism evidence="9 10">
    <name type="scientific">Callithrix jacchus</name>
    <name type="common">White-tufted-ear marmoset</name>
    <name type="synonym">Simia Jacchus</name>
    <dbReference type="NCBI Taxonomy" id="9483"/>
    <lineage>
        <taxon>Eukaryota</taxon>
        <taxon>Metazoa</taxon>
        <taxon>Chordata</taxon>
        <taxon>Craniata</taxon>
        <taxon>Vertebrata</taxon>
        <taxon>Euteleostomi</taxon>
        <taxon>Mammalia</taxon>
        <taxon>Eutheria</taxon>
        <taxon>Euarchontoglires</taxon>
        <taxon>Primates</taxon>
        <taxon>Haplorrhini</taxon>
        <taxon>Platyrrhini</taxon>
        <taxon>Cebidae</taxon>
        <taxon>Callitrichinae</taxon>
        <taxon>Callithrix</taxon>
        <taxon>Callithrix</taxon>
    </lineage>
</organism>
<sequence>MRKVYSPLQVLWGCLLLSSLLHALSLQKEPVVWPLTSGIPSSASNALSSGGPYQPSECCFAYTTHRIPRQRIVAYYGTNSQCSKPGIVFITKRGKSICTNPSDKWVQDYIKDMEEN</sequence>
<dbReference type="InParanoid" id="A0A2R8MT57"/>
<keyword evidence="5 7" id="KW-0732">Signal</keyword>
<dbReference type="FunFam" id="2.40.50.40:FF:000002">
    <property type="entry name" value="C-C motif chemokine"/>
    <property type="match status" value="1"/>
</dbReference>
<reference evidence="9" key="3">
    <citation type="submission" date="2025-09" db="UniProtKB">
        <authorList>
            <consortium name="Ensembl"/>
        </authorList>
    </citation>
    <scope>IDENTIFICATION</scope>
</reference>
<comment type="subcellular location">
    <subcellularLocation>
        <location evidence="1 7">Secreted</location>
    </subcellularLocation>
</comment>
<dbReference type="PANTHER" id="PTHR12015:SF110">
    <property type="entry name" value="C-C MOTIF CHEMOKINE 14"/>
    <property type="match status" value="1"/>
</dbReference>
<dbReference type="AlphaFoldDB" id="A0A2R8MT57"/>
<dbReference type="GO" id="GO:0061844">
    <property type="term" value="P:antimicrobial humoral immune response mediated by antimicrobial peptide"/>
    <property type="evidence" value="ECO:0007669"/>
    <property type="project" value="TreeGrafter"/>
</dbReference>
<accession>A0A2R8MT57</accession>
<dbReference type="GO" id="GO:0006954">
    <property type="term" value="P:inflammatory response"/>
    <property type="evidence" value="ECO:0007669"/>
    <property type="project" value="TreeGrafter"/>
</dbReference>
<dbReference type="GO" id="GO:0048020">
    <property type="term" value="F:CCR chemokine receptor binding"/>
    <property type="evidence" value="ECO:0007669"/>
    <property type="project" value="TreeGrafter"/>
</dbReference>
<keyword evidence="7" id="KW-0145">Chemotaxis</keyword>
<evidence type="ECO:0000256" key="6">
    <source>
        <dbReference type="ARBA" id="ARBA00023157"/>
    </source>
</evidence>
<dbReference type="InterPro" id="IPR036048">
    <property type="entry name" value="Interleukin_8-like_sf"/>
</dbReference>
<comment type="similarity">
    <text evidence="2 7">Belongs to the intercrine beta (chemokine CC) family.</text>
</comment>
<dbReference type="STRING" id="9483.ENSCJAP00000064605"/>
<feature type="domain" description="Chemokine interleukin-8-like" evidence="8">
    <location>
        <begin position="55"/>
        <end position="113"/>
    </location>
</feature>
<keyword evidence="3 7" id="KW-0202">Cytokine</keyword>
<keyword evidence="6" id="KW-1015">Disulfide bond</keyword>
<dbReference type="PROSITE" id="PS00472">
    <property type="entry name" value="SMALL_CYTOKINES_CC"/>
    <property type="match status" value="1"/>
</dbReference>
<feature type="signal peptide" evidence="7">
    <location>
        <begin position="1"/>
        <end position="23"/>
    </location>
</feature>
<dbReference type="Proteomes" id="UP000008225">
    <property type="component" value="Chromosome 5"/>
</dbReference>
<evidence type="ECO:0000259" key="8">
    <source>
        <dbReference type="SMART" id="SM00199"/>
    </source>
</evidence>
<gene>
    <name evidence="9" type="primary">CCL16</name>
    <name evidence="9" type="synonym">CCL14</name>
</gene>
<dbReference type="GO" id="GO:0070098">
    <property type="term" value="P:chemokine-mediated signaling pathway"/>
    <property type="evidence" value="ECO:0007669"/>
    <property type="project" value="TreeGrafter"/>
</dbReference>
<reference evidence="9" key="1">
    <citation type="submission" date="2009-03" db="EMBL/GenBank/DDBJ databases">
        <authorList>
            <person name="Warren W."/>
            <person name="Ye L."/>
            <person name="Minx P."/>
            <person name="Worley K."/>
            <person name="Gibbs R."/>
            <person name="Wilson R.K."/>
        </authorList>
    </citation>
    <scope>NUCLEOTIDE SEQUENCE [LARGE SCALE GENOMIC DNA]</scope>
</reference>
<evidence type="ECO:0000256" key="4">
    <source>
        <dbReference type="ARBA" id="ARBA00022525"/>
    </source>
</evidence>
<evidence type="ECO:0000313" key="9">
    <source>
        <dbReference type="Ensembl" id="ENSCJAP00000064605.2"/>
    </source>
</evidence>
<dbReference type="GeneTree" id="ENSGT01100000263482"/>
<reference evidence="9" key="2">
    <citation type="submission" date="2025-08" db="UniProtKB">
        <authorList>
            <consortium name="Ensembl"/>
        </authorList>
    </citation>
    <scope>IDENTIFICATION</scope>
</reference>
<evidence type="ECO:0000256" key="1">
    <source>
        <dbReference type="ARBA" id="ARBA00004613"/>
    </source>
</evidence>